<feature type="compositionally biased region" description="Basic and acidic residues" evidence="1">
    <location>
        <begin position="42"/>
        <end position="53"/>
    </location>
</feature>
<gene>
    <name evidence="2" type="ORF">ACAOBT_LOCUS8341</name>
</gene>
<name>A0A9P0P893_ACAOB</name>
<keyword evidence="3" id="KW-1185">Reference proteome</keyword>
<protein>
    <submittedName>
        <fullName evidence="2">Uncharacterized protein</fullName>
    </submittedName>
</protein>
<feature type="region of interest" description="Disordered" evidence="1">
    <location>
        <begin position="38"/>
        <end position="60"/>
    </location>
</feature>
<sequence length="123" mass="14364">MFTVQLGDSWLDEATYIEEAFTIKRALREISQDMIPPQDQILIEKKDSSRKSSDSSVESTTWELLKVSREKQKFEVSSPDFDAFRGPEQHWLQRPDVPWKVVDTSKTKCEKWLNQATGYLHTI</sequence>
<dbReference type="Proteomes" id="UP001152888">
    <property type="component" value="Unassembled WGS sequence"/>
</dbReference>
<accession>A0A9P0P893</accession>
<evidence type="ECO:0000313" key="3">
    <source>
        <dbReference type="Proteomes" id="UP001152888"/>
    </source>
</evidence>
<reference evidence="2" key="1">
    <citation type="submission" date="2022-03" db="EMBL/GenBank/DDBJ databases">
        <authorList>
            <person name="Sayadi A."/>
        </authorList>
    </citation>
    <scope>NUCLEOTIDE SEQUENCE</scope>
</reference>
<dbReference type="OrthoDB" id="6763109at2759"/>
<evidence type="ECO:0000313" key="2">
    <source>
        <dbReference type="EMBL" id="CAH1969301.1"/>
    </source>
</evidence>
<comment type="caution">
    <text evidence="2">The sequence shown here is derived from an EMBL/GenBank/DDBJ whole genome shotgun (WGS) entry which is preliminary data.</text>
</comment>
<dbReference type="EMBL" id="CAKOFQ010006763">
    <property type="protein sequence ID" value="CAH1969301.1"/>
    <property type="molecule type" value="Genomic_DNA"/>
</dbReference>
<proteinExistence type="predicted"/>
<organism evidence="2 3">
    <name type="scientific">Acanthoscelides obtectus</name>
    <name type="common">Bean weevil</name>
    <name type="synonym">Bruchus obtectus</name>
    <dbReference type="NCBI Taxonomy" id="200917"/>
    <lineage>
        <taxon>Eukaryota</taxon>
        <taxon>Metazoa</taxon>
        <taxon>Ecdysozoa</taxon>
        <taxon>Arthropoda</taxon>
        <taxon>Hexapoda</taxon>
        <taxon>Insecta</taxon>
        <taxon>Pterygota</taxon>
        <taxon>Neoptera</taxon>
        <taxon>Endopterygota</taxon>
        <taxon>Coleoptera</taxon>
        <taxon>Polyphaga</taxon>
        <taxon>Cucujiformia</taxon>
        <taxon>Chrysomeloidea</taxon>
        <taxon>Chrysomelidae</taxon>
        <taxon>Bruchinae</taxon>
        <taxon>Bruchini</taxon>
        <taxon>Acanthoscelides</taxon>
    </lineage>
</organism>
<evidence type="ECO:0000256" key="1">
    <source>
        <dbReference type="SAM" id="MobiDB-lite"/>
    </source>
</evidence>
<dbReference type="AlphaFoldDB" id="A0A9P0P893"/>